<dbReference type="EMBL" id="UYSL01020842">
    <property type="protein sequence ID" value="VDL76322.1"/>
    <property type="molecule type" value="Genomic_DNA"/>
</dbReference>
<dbReference type="Proteomes" id="UP000271162">
    <property type="component" value="Unassembled WGS sequence"/>
</dbReference>
<proteinExistence type="predicted"/>
<reference evidence="3" key="1">
    <citation type="submission" date="2017-02" db="UniProtKB">
        <authorList>
            <consortium name="WormBaseParasite"/>
        </authorList>
    </citation>
    <scope>IDENTIFICATION</scope>
</reference>
<protein>
    <submittedName>
        <fullName evidence="3">DUF222 domain-containing protein</fullName>
    </submittedName>
</protein>
<dbReference type="AlphaFoldDB" id="A0A0N4Y8Y8"/>
<name>A0A0N4Y8Y8_NIPBR</name>
<evidence type="ECO:0000313" key="3">
    <source>
        <dbReference type="WBParaSite" id="NBR_0001273201-mRNA-1"/>
    </source>
</evidence>
<keyword evidence="2" id="KW-1185">Reference proteome</keyword>
<sequence>MRSSGNTRPSRLQPQRWIAEIRDDEHCRPRRCRVFYTQHTALHDGTALDDNARRCVVEYAGALRESMLTWDVAQALLFNMDRIG</sequence>
<dbReference type="WBParaSite" id="NBR_0001273201-mRNA-1">
    <property type="protein sequence ID" value="NBR_0001273201-mRNA-1"/>
    <property type="gene ID" value="NBR_0001273201"/>
</dbReference>
<reference evidence="1 2" key="2">
    <citation type="submission" date="2018-11" db="EMBL/GenBank/DDBJ databases">
        <authorList>
            <consortium name="Pathogen Informatics"/>
        </authorList>
    </citation>
    <scope>NUCLEOTIDE SEQUENCE [LARGE SCALE GENOMIC DNA]</scope>
</reference>
<evidence type="ECO:0000313" key="1">
    <source>
        <dbReference type="EMBL" id="VDL76322.1"/>
    </source>
</evidence>
<evidence type="ECO:0000313" key="2">
    <source>
        <dbReference type="Proteomes" id="UP000271162"/>
    </source>
</evidence>
<gene>
    <name evidence="1" type="ORF">NBR_LOCUS12733</name>
</gene>
<organism evidence="3">
    <name type="scientific">Nippostrongylus brasiliensis</name>
    <name type="common">Rat hookworm</name>
    <dbReference type="NCBI Taxonomy" id="27835"/>
    <lineage>
        <taxon>Eukaryota</taxon>
        <taxon>Metazoa</taxon>
        <taxon>Ecdysozoa</taxon>
        <taxon>Nematoda</taxon>
        <taxon>Chromadorea</taxon>
        <taxon>Rhabditida</taxon>
        <taxon>Rhabditina</taxon>
        <taxon>Rhabditomorpha</taxon>
        <taxon>Strongyloidea</taxon>
        <taxon>Heligmosomidae</taxon>
        <taxon>Nippostrongylus</taxon>
    </lineage>
</organism>
<accession>A0A0N4Y8Y8</accession>